<feature type="region of interest" description="Disordered" evidence="1">
    <location>
        <begin position="421"/>
        <end position="498"/>
    </location>
</feature>
<dbReference type="EMBL" id="AP025730">
    <property type="protein sequence ID" value="BDI06685.1"/>
    <property type="molecule type" value="Genomic_DNA"/>
</dbReference>
<feature type="compositionally biased region" description="Acidic residues" evidence="1">
    <location>
        <begin position="421"/>
        <end position="471"/>
    </location>
</feature>
<accession>A0ABN6PS31</accession>
<dbReference type="CDD" id="cd22785">
    <property type="entry name" value="DPBB_MltA-like"/>
    <property type="match status" value="1"/>
</dbReference>
<sequence>MVRFAQRVLSAAEGERLADDGDLGRMTRAALERFRTKYQLGAGSALDTRTALALAQRALEEIAQSSIFARVGIRDSNTDQAVAAFRAQHGLGFGGLVDAATRRALTDALAARRTVATPSSTEIPASVPVANGVGGKLWTFHAQTLATRVAVYSPPHAAGKAEVDVLVYAHGLLNACKRPKSLPEGMVTDSPFGLGAIVDASHRPIVLVVPLLDWGRPGGAQAFGKDHPRWNALAHPQNLNALVAEVMTELGRVQPGTGSSLGSLVVAGHSRAYDFLEPLAALRDDPQMRQGALARLSEVWAFDTTYSGSVDRWKAWLAAQPGLQVHFFYRPGTRTEPIGYGFYKRRGNRLFVTQCKEGHCSVPARRLPALLRGLTSDHEVADELEFEGEEAYAFDEEGLSDELVFEADSEDEFEELLLSDDFVDEEDEEGDKGEFEDLFDSEEAGTDEEVEFEFDEEDAAEAESELEDEVSDTAPLQLPSDSPVPFAPEPASGSYWPVKTRHEDARVVSYQSKKGITGRSGRMFMASRQGKRGGKTVARRHVGVDLFAYPNDEVVACEAGTIVAFSHFYKAKSKQDTYKLMVEHDGSKVVVNYGEVRSDSLSEHGLAVGSRVVAGQPIAFVSDTAMIHFETYVKGSTTTQRWWKDDKTAPASLLNPTRYLLFLRDHGLVPDSGTVPAAPATPASGRSLGSFAKATAEMVRFAQRVMNAVQAAKLADDGQFGRMTQAAVTRFREDHNLGHGGLDNVTLLALTQRGLEELAQQSMFSQPGQLDDRTKQALADFRSRHGLGADARLDAATRSALTDALAQRARWASASTPTTSSNSHHPARRSGVTPPSDPSAYRQFRLTTYHVVDQADEPTGAARIPIVDIKGNTLGEGGPAFFAKLSLEGTGRLTDGRLVNVTGKTVAVRHADYDDVLAYHNKAYAKVNEKRAKQGRKPVSTRYSGITVSSGQVVRAFAFHVVEPAMRGLGYGMARGVAYEPFRTLAADIGTTKYANVEPRWKGRGGLVPPGTQVYIKEYDGLQIPGIGMHDGWFVVNDTGGAIFGAHFDVFTGTEALRRQVKVPAVGHVWFDGIDSRIPKGYTYGLIA</sequence>
<keyword evidence="4" id="KW-1185">Reference proteome</keyword>
<name>A0ABN6PS31_9BURK</name>
<evidence type="ECO:0000256" key="1">
    <source>
        <dbReference type="SAM" id="MobiDB-lite"/>
    </source>
</evidence>
<evidence type="ECO:0000313" key="3">
    <source>
        <dbReference type="EMBL" id="BDI06685.1"/>
    </source>
</evidence>
<evidence type="ECO:0000259" key="2">
    <source>
        <dbReference type="Pfam" id="PF06725"/>
    </source>
</evidence>
<dbReference type="InterPro" id="IPR036366">
    <property type="entry name" value="PGBDSf"/>
</dbReference>
<dbReference type="Gene3D" id="1.10.101.10">
    <property type="entry name" value="PGBD-like superfamily/PGBD"/>
    <property type="match status" value="1"/>
</dbReference>
<feature type="domain" description="3D" evidence="2">
    <location>
        <begin position="1007"/>
        <end position="1056"/>
    </location>
</feature>
<gene>
    <name evidence="3" type="ORF">CATMQ487_36550</name>
</gene>
<feature type="region of interest" description="Disordered" evidence="1">
    <location>
        <begin position="810"/>
        <end position="840"/>
    </location>
</feature>
<dbReference type="Pfam" id="PF06725">
    <property type="entry name" value="3D"/>
    <property type="match status" value="1"/>
</dbReference>
<organism evidence="3 4">
    <name type="scientific">Sphaerotilus microaerophilus</name>
    <dbReference type="NCBI Taxonomy" id="2914710"/>
    <lineage>
        <taxon>Bacteria</taxon>
        <taxon>Pseudomonadati</taxon>
        <taxon>Pseudomonadota</taxon>
        <taxon>Betaproteobacteria</taxon>
        <taxon>Burkholderiales</taxon>
        <taxon>Sphaerotilaceae</taxon>
        <taxon>Sphaerotilus</taxon>
    </lineage>
</organism>
<dbReference type="Proteomes" id="UP001057498">
    <property type="component" value="Chromosome"/>
</dbReference>
<protein>
    <recommendedName>
        <fullName evidence="2">3D domain-containing protein</fullName>
    </recommendedName>
</protein>
<dbReference type="CDD" id="cd12797">
    <property type="entry name" value="M23_peptidase"/>
    <property type="match status" value="1"/>
</dbReference>
<reference evidence="3" key="1">
    <citation type="submission" date="2022-04" db="EMBL/GenBank/DDBJ databases">
        <title>Whole genome sequence of Sphaerotilus sp. FB-5.</title>
        <authorList>
            <person name="Takeda M."/>
            <person name="Narihara S."/>
            <person name="Akimoto M."/>
            <person name="Akimoto R."/>
            <person name="Nishiyashiki S."/>
            <person name="Murakami T."/>
        </authorList>
    </citation>
    <scope>NUCLEOTIDE SEQUENCE</scope>
    <source>
        <strain evidence="3">FB-5</strain>
    </source>
</reference>
<proteinExistence type="predicted"/>
<dbReference type="SUPFAM" id="SSF47090">
    <property type="entry name" value="PGBD-like"/>
    <property type="match status" value="2"/>
</dbReference>
<evidence type="ECO:0000313" key="4">
    <source>
        <dbReference type="Proteomes" id="UP001057498"/>
    </source>
</evidence>
<dbReference type="InterPro" id="IPR036365">
    <property type="entry name" value="PGBD-like_sf"/>
</dbReference>
<dbReference type="Gene3D" id="2.70.70.10">
    <property type="entry name" value="Glucose Permease (Domain IIA)"/>
    <property type="match status" value="1"/>
</dbReference>
<dbReference type="InterPro" id="IPR011055">
    <property type="entry name" value="Dup_hybrid_motif"/>
</dbReference>
<dbReference type="SUPFAM" id="SSF51261">
    <property type="entry name" value="Duplicated hybrid motif"/>
    <property type="match status" value="1"/>
</dbReference>
<dbReference type="InterPro" id="IPR010611">
    <property type="entry name" value="3D_dom"/>
</dbReference>
<feature type="compositionally biased region" description="Low complexity" evidence="1">
    <location>
        <begin position="812"/>
        <end position="824"/>
    </location>
</feature>